<keyword evidence="17" id="KW-1185">Reference proteome</keyword>
<evidence type="ECO:0000256" key="12">
    <source>
        <dbReference type="SAM" id="Phobius"/>
    </source>
</evidence>
<evidence type="ECO:0000313" key="17">
    <source>
        <dbReference type="Proteomes" id="UP000029738"/>
    </source>
</evidence>
<dbReference type="GO" id="GO:0005886">
    <property type="term" value="C:plasma membrane"/>
    <property type="evidence" value="ECO:0007669"/>
    <property type="project" value="UniProtKB-SubCell"/>
</dbReference>
<evidence type="ECO:0000256" key="11">
    <source>
        <dbReference type="SAM" id="MobiDB-lite"/>
    </source>
</evidence>
<dbReference type="SMART" id="SM00065">
    <property type="entry name" value="GAF"/>
    <property type="match status" value="2"/>
</dbReference>
<keyword evidence="4 12" id="KW-0812">Transmembrane</keyword>
<keyword evidence="2" id="KW-1003">Cell membrane</keyword>
<evidence type="ECO:0000313" key="16">
    <source>
        <dbReference type="EMBL" id="KAF3884709.1"/>
    </source>
</evidence>
<feature type="coiled-coil region" evidence="10">
    <location>
        <begin position="392"/>
        <end position="423"/>
    </location>
</feature>
<dbReference type="Pfam" id="PF00015">
    <property type="entry name" value="MCPsignal"/>
    <property type="match status" value="1"/>
</dbReference>
<organism evidence="16 17">
    <name type="scientific">Tolypothrix bouteillei VB521301</name>
    <dbReference type="NCBI Taxonomy" id="1479485"/>
    <lineage>
        <taxon>Bacteria</taxon>
        <taxon>Bacillati</taxon>
        <taxon>Cyanobacteriota</taxon>
        <taxon>Cyanophyceae</taxon>
        <taxon>Nostocales</taxon>
        <taxon>Tolypothrichaceae</taxon>
        <taxon>Tolypothrix</taxon>
    </lineage>
</organism>
<proteinExistence type="inferred from homology"/>
<dbReference type="SUPFAM" id="SSF158472">
    <property type="entry name" value="HAMP domain-like"/>
    <property type="match status" value="1"/>
</dbReference>
<evidence type="ECO:0000256" key="8">
    <source>
        <dbReference type="ARBA" id="ARBA00029447"/>
    </source>
</evidence>
<dbReference type="SUPFAM" id="SSF55781">
    <property type="entry name" value="GAF domain-like"/>
    <property type="match status" value="2"/>
</dbReference>
<dbReference type="InterPro" id="IPR003018">
    <property type="entry name" value="GAF"/>
</dbReference>
<comment type="caution">
    <text evidence="16">The sequence shown here is derived from an EMBL/GenBank/DDBJ whole genome shotgun (WGS) entry which is preliminary data.</text>
</comment>
<dbReference type="PROSITE" id="PS50885">
    <property type="entry name" value="HAMP"/>
    <property type="match status" value="2"/>
</dbReference>
<evidence type="ECO:0000259" key="13">
    <source>
        <dbReference type="PROSITE" id="PS50046"/>
    </source>
</evidence>
<dbReference type="GO" id="GO:0007165">
    <property type="term" value="P:signal transduction"/>
    <property type="evidence" value="ECO:0007669"/>
    <property type="project" value="UniProtKB-KW"/>
</dbReference>
<evidence type="ECO:0000256" key="4">
    <source>
        <dbReference type="ARBA" id="ARBA00022692"/>
    </source>
</evidence>
<feature type="domain" description="Methyl-accepting transducer" evidence="14">
    <location>
        <begin position="824"/>
        <end position="1060"/>
    </location>
</feature>
<dbReference type="CDD" id="cd11386">
    <property type="entry name" value="MCP_signal"/>
    <property type="match status" value="1"/>
</dbReference>
<evidence type="ECO:0000256" key="2">
    <source>
        <dbReference type="ARBA" id="ARBA00022475"/>
    </source>
</evidence>
<feature type="domain" description="HAMP" evidence="15">
    <location>
        <begin position="768"/>
        <end position="819"/>
    </location>
</feature>
<accession>A0A8S9SZJ5</accession>
<dbReference type="Gene3D" id="3.30.450.40">
    <property type="match status" value="2"/>
</dbReference>
<evidence type="ECO:0000259" key="15">
    <source>
        <dbReference type="PROSITE" id="PS50885"/>
    </source>
</evidence>
<feature type="domain" description="Phytochrome chromophore attachment site" evidence="13">
    <location>
        <begin position="600"/>
        <end position="735"/>
    </location>
</feature>
<dbReference type="GO" id="GO:0006935">
    <property type="term" value="P:chemotaxis"/>
    <property type="evidence" value="ECO:0007669"/>
    <property type="project" value="UniProtKB-KW"/>
</dbReference>
<feature type="transmembrane region" description="Helical" evidence="12">
    <location>
        <begin position="335"/>
        <end position="357"/>
    </location>
</feature>
<dbReference type="PROSITE" id="PS50111">
    <property type="entry name" value="CHEMOTAXIS_TRANSDUC_2"/>
    <property type="match status" value="1"/>
</dbReference>
<evidence type="ECO:0000256" key="3">
    <source>
        <dbReference type="ARBA" id="ARBA00022500"/>
    </source>
</evidence>
<feature type="domain" description="Phytochrome chromophore attachment site" evidence="13">
    <location>
        <begin position="435"/>
        <end position="571"/>
    </location>
</feature>
<comment type="similarity">
    <text evidence="8">Belongs to the methyl-accepting chemotaxis (MCP) protein family.</text>
</comment>
<gene>
    <name evidence="16" type="ORF">DA73_0400003885</name>
</gene>
<dbReference type="Gene3D" id="1.10.287.950">
    <property type="entry name" value="Methyl-accepting chemotaxis protein"/>
    <property type="match status" value="1"/>
</dbReference>
<dbReference type="SMART" id="SM00283">
    <property type="entry name" value="MA"/>
    <property type="match status" value="1"/>
</dbReference>
<dbReference type="SMART" id="SM00304">
    <property type="entry name" value="HAMP"/>
    <property type="match status" value="2"/>
</dbReference>
<dbReference type="Gene3D" id="6.10.340.10">
    <property type="match status" value="1"/>
</dbReference>
<dbReference type="Pfam" id="PF00672">
    <property type="entry name" value="HAMP"/>
    <property type="match status" value="1"/>
</dbReference>
<protein>
    <submittedName>
        <fullName evidence="16">GAF domain-containing protein</fullName>
    </submittedName>
</protein>
<dbReference type="Gene3D" id="3.30.450.20">
    <property type="entry name" value="PAS domain"/>
    <property type="match status" value="1"/>
</dbReference>
<feature type="transmembrane region" description="Helical" evidence="12">
    <location>
        <begin position="58"/>
        <end position="78"/>
    </location>
</feature>
<keyword evidence="7 9" id="KW-0807">Transducer</keyword>
<reference evidence="16" key="1">
    <citation type="journal article" date="2015" name="Genome Announc.">
        <title>Draft Genome Sequence of Tolypothrix boutellei Strain VB521301.</title>
        <authorList>
            <person name="Chandrababunaidu M.M."/>
            <person name="Singh D."/>
            <person name="Sen D."/>
            <person name="Bhan S."/>
            <person name="Das S."/>
            <person name="Gupta A."/>
            <person name="Adhikary S.P."/>
            <person name="Tripathy S."/>
        </authorList>
    </citation>
    <scope>NUCLEOTIDE SEQUENCE</scope>
    <source>
        <strain evidence="16">VB521301</strain>
    </source>
</reference>
<evidence type="ECO:0000256" key="9">
    <source>
        <dbReference type="PROSITE-ProRule" id="PRU00284"/>
    </source>
</evidence>
<feature type="domain" description="HAMP" evidence="15">
    <location>
        <begin position="359"/>
        <end position="411"/>
    </location>
</feature>
<dbReference type="InterPro" id="IPR029016">
    <property type="entry name" value="GAF-like_dom_sf"/>
</dbReference>
<evidence type="ECO:0000256" key="7">
    <source>
        <dbReference type="ARBA" id="ARBA00023224"/>
    </source>
</evidence>
<dbReference type="PANTHER" id="PTHR32089">
    <property type="entry name" value="METHYL-ACCEPTING CHEMOTAXIS PROTEIN MCPB"/>
    <property type="match status" value="1"/>
</dbReference>
<reference evidence="16" key="2">
    <citation type="submission" date="2019-11" db="EMBL/GenBank/DDBJ databases">
        <title>Improved Assembly of Tolypothrix boutellei genome.</title>
        <authorList>
            <person name="Sarangi A.N."/>
            <person name="Mukherjee M."/>
            <person name="Ghosh S."/>
            <person name="Singh D."/>
            <person name="Das A."/>
            <person name="Kant S."/>
            <person name="Prusty A."/>
            <person name="Tripathy S."/>
        </authorList>
    </citation>
    <scope>NUCLEOTIDE SEQUENCE</scope>
    <source>
        <strain evidence="16">VB521301</strain>
    </source>
</reference>
<keyword evidence="6 12" id="KW-0472">Membrane</keyword>
<dbReference type="SUPFAM" id="SSF58104">
    <property type="entry name" value="Methyl-accepting chemotaxis protein (MCP) signaling domain"/>
    <property type="match status" value="1"/>
</dbReference>
<dbReference type="Proteomes" id="UP000029738">
    <property type="component" value="Unassembled WGS sequence"/>
</dbReference>
<dbReference type="InterPro" id="IPR033479">
    <property type="entry name" value="dCache_1"/>
</dbReference>
<dbReference type="AlphaFoldDB" id="A0A8S9SZJ5"/>
<keyword evidence="3" id="KW-0145">Chemotaxis</keyword>
<keyword evidence="10" id="KW-0175">Coiled coil</keyword>
<dbReference type="InterPro" id="IPR003660">
    <property type="entry name" value="HAMP_dom"/>
</dbReference>
<dbReference type="InterPro" id="IPR016132">
    <property type="entry name" value="Phyto_chromo_attachment"/>
</dbReference>
<evidence type="ECO:0000256" key="5">
    <source>
        <dbReference type="ARBA" id="ARBA00022989"/>
    </source>
</evidence>
<dbReference type="Pfam" id="PF01590">
    <property type="entry name" value="GAF"/>
    <property type="match status" value="2"/>
</dbReference>
<dbReference type="InterPro" id="IPR004089">
    <property type="entry name" value="MCPsignal_dom"/>
</dbReference>
<evidence type="ECO:0000259" key="14">
    <source>
        <dbReference type="PROSITE" id="PS50111"/>
    </source>
</evidence>
<evidence type="ECO:0000256" key="6">
    <source>
        <dbReference type="ARBA" id="ARBA00023136"/>
    </source>
</evidence>
<dbReference type="Pfam" id="PF02743">
    <property type="entry name" value="dCache_1"/>
    <property type="match status" value="1"/>
</dbReference>
<evidence type="ECO:0000256" key="10">
    <source>
        <dbReference type="SAM" id="Coils"/>
    </source>
</evidence>
<name>A0A8S9SZJ5_9CYAN</name>
<comment type="subcellular location">
    <subcellularLocation>
        <location evidence="1">Cell membrane</location>
        <topology evidence="1">Multi-pass membrane protein</topology>
    </subcellularLocation>
</comment>
<evidence type="ECO:0000256" key="1">
    <source>
        <dbReference type="ARBA" id="ARBA00004651"/>
    </source>
</evidence>
<keyword evidence="5 12" id="KW-1133">Transmembrane helix</keyword>
<feature type="region of interest" description="Disordered" evidence="11">
    <location>
        <begin position="1"/>
        <end position="29"/>
    </location>
</feature>
<sequence length="1097" mass="121902">MVKMVDSHKNITAKNLEEQKPKLVGSSEEKNNMQTNRRYLHPNHLINWFQRTSLRTKAIAFAFAIGTLPVFVVGMLTYQMVNQSTTREVSDNKQDKARLLADSVNTFMLGRYEDLQIISKLIPLSNGQFNEGINRNQIEIKLNDYLDIEKSYESIAILDINGNAIAASKGQFIPNQKNEEYFQTTFKTRSPYISQSLDLKNPGAAKIYLALPIKNNTGEILYVIRAIIPLKSLEAVVFKSQISQDDYNLIDSSGTIFLCSEGIDLGKNAGDRIPNWEQVSSREQVTTALVFNKEKNVKELISYVPWQKVERLPDLKWKLVLSANTEIALAAQRDLLLVLQIGTLVTALIVGGISAIFANRLIYPILTATTAVKKLGQGNLETRILVEGEDELAILGSNINQMAEQLQHLLQEQTAEAERLKTLTNTLLSIRQALDSEELFNLTVKEARIALKADRVVIYQFNAECSGKVIAESVDFGFPIALQETIEDGCIDREIIEAYRKGRVLATHNVWEAGFSPEHLKLLNRLQVKANLVTPIIKDNQLFGFLIAHHCKEPHVWQAYEVNFLRQLAIQVGLTLERVSLLEVTQTLKDLAIHLSKTHNSQETYNFAVQNIRKALKVDRTIIYKINENFQGSVIAESIAGTWSCSFGAEIHDPCLKDYVEKYRQGRVVAISNIYQADLSKCYIQQLEAFEVKANLVAPILLGDKLLGLLIAHQCSQPRLWQQSEVDLFEQFARIVGLALERTNLLEQAEKGRLAAEQVSIEQRQQKEKLQLQLLKLIDDVEAASGGDLTVRADVTSGEIGTVADFFNSILENLREIVIQVKVAATEVNAAIADNSGAMNQLATQSLKQTQEIGHTLDAIDQMRFSITAVSKSAKQAAEVARTAYHAAETSGTAMDLTVENIMSLRETVGETAKKVKRLGESSQQISRVVGLINQIAMQTNLLAINTGIEANRAGEDAQGFAVIAEEVAVLAAQSSAATSEIEEIVANIQRETNQVVRAMELGTTQVVEGTRLVQNTKQSLNHILDVCRQIDRLVSSISTATVSQVQTSNEVSDLMQEIAKVSEMTSNSSRQVSSSLQKTVEISQQLQASVRTFKIS</sequence>
<dbReference type="EMBL" id="JHEG04000001">
    <property type="protein sequence ID" value="KAF3884709.1"/>
    <property type="molecule type" value="Genomic_DNA"/>
</dbReference>
<dbReference type="CDD" id="cd18773">
    <property type="entry name" value="PDC1_HK_sensor"/>
    <property type="match status" value="1"/>
</dbReference>
<dbReference type="PROSITE" id="PS50046">
    <property type="entry name" value="PHYTOCHROME_2"/>
    <property type="match status" value="2"/>
</dbReference>
<dbReference type="CDD" id="cd06225">
    <property type="entry name" value="HAMP"/>
    <property type="match status" value="2"/>
</dbReference>
<dbReference type="PANTHER" id="PTHR32089:SF114">
    <property type="entry name" value="METHYL-ACCEPTING CHEMOTAXIS PROTEIN MCPB"/>
    <property type="match status" value="1"/>
</dbReference>